<reference evidence="1 2" key="1">
    <citation type="journal article" date="2018" name="Front. Microbiol.">
        <title>Genome-Wide Analysis of Corynespora cassiicola Leaf Fall Disease Putative Effectors.</title>
        <authorList>
            <person name="Lopez D."/>
            <person name="Ribeiro S."/>
            <person name="Label P."/>
            <person name="Fumanal B."/>
            <person name="Venisse J.S."/>
            <person name="Kohler A."/>
            <person name="de Oliveira R.R."/>
            <person name="Labutti K."/>
            <person name="Lipzen A."/>
            <person name="Lail K."/>
            <person name="Bauer D."/>
            <person name="Ohm R.A."/>
            <person name="Barry K.W."/>
            <person name="Spatafora J."/>
            <person name="Grigoriev I.V."/>
            <person name="Martin F.M."/>
            <person name="Pujade-Renaud V."/>
        </authorList>
    </citation>
    <scope>NUCLEOTIDE SEQUENCE [LARGE SCALE GENOMIC DNA]</scope>
    <source>
        <strain evidence="1 2">Philippines</strain>
    </source>
</reference>
<evidence type="ECO:0000313" key="1">
    <source>
        <dbReference type="EMBL" id="PSN69150.1"/>
    </source>
</evidence>
<organism evidence="1 2">
    <name type="scientific">Corynespora cassiicola Philippines</name>
    <dbReference type="NCBI Taxonomy" id="1448308"/>
    <lineage>
        <taxon>Eukaryota</taxon>
        <taxon>Fungi</taxon>
        <taxon>Dikarya</taxon>
        <taxon>Ascomycota</taxon>
        <taxon>Pezizomycotina</taxon>
        <taxon>Dothideomycetes</taxon>
        <taxon>Pleosporomycetidae</taxon>
        <taxon>Pleosporales</taxon>
        <taxon>Corynesporascaceae</taxon>
        <taxon>Corynespora</taxon>
    </lineage>
</organism>
<protein>
    <submittedName>
        <fullName evidence="1">Uncharacterized protein</fullName>
    </submittedName>
</protein>
<gene>
    <name evidence="1" type="ORF">BS50DRAFT_333499</name>
</gene>
<dbReference type="EMBL" id="KZ678133">
    <property type="protein sequence ID" value="PSN69150.1"/>
    <property type="molecule type" value="Genomic_DNA"/>
</dbReference>
<evidence type="ECO:0000313" key="2">
    <source>
        <dbReference type="Proteomes" id="UP000240883"/>
    </source>
</evidence>
<dbReference type="Proteomes" id="UP000240883">
    <property type="component" value="Unassembled WGS sequence"/>
</dbReference>
<dbReference type="AlphaFoldDB" id="A0A2T2NUS9"/>
<proteinExistence type="predicted"/>
<sequence length="140" mass="15861">MPNTAPARLHPCRSSRLDCPGPVCDGQVASHIALARSVEAGKQGPVFFPLLFFLVIPPFHPLMDAHPMWCFPNHTLHYGHPAWMVDDGWLAGGLTGVLDWMDGWLTGWLAPRPRPRPRPRHARGLVWPWQYRCPLHIKSH</sequence>
<keyword evidence="2" id="KW-1185">Reference proteome</keyword>
<name>A0A2T2NUS9_CORCC</name>
<accession>A0A2T2NUS9</accession>